<dbReference type="EMBL" id="BPVZ01000001">
    <property type="protein sequence ID" value="GKU85789.1"/>
    <property type="molecule type" value="Genomic_DNA"/>
</dbReference>
<evidence type="ECO:0000313" key="2">
    <source>
        <dbReference type="Proteomes" id="UP001054252"/>
    </source>
</evidence>
<protein>
    <submittedName>
        <fullName evidence="1">Uncharacterized protein</fullName>
    </submittedName>
</protein>
<dbReference type="Proteomes" id="UP001054252">
    <property type="component" value="Unassembled WGS sequence"/>
</dbReference>
<name>A0AAV5HIQ0_9ROSI</name>
<comment type="caution">
    <text evidence="1">The sequence shown here is derived from an EMBL/GenBank/DDBJ whole genome shotgun (WGS) entry which is preliminary data.</text>
</comment>
<evidence type="ECO:0000313" key="1">
    <source>
        <dbReference type="EMBL" id="GKU85789.1"/>
    </source>
</evidence>
<organism evidence="1 2">
    <name type="scientific">Rubroshorea leprosula</name>
    <dbReference type="NCBI Taxonomy" id="152421"/>
    <lineage>
        <taxon>Eukaryota</taxon>
        <taxon>Viridiplantae</taxon>
        <taxon>Streptophyta</taxon>
        <taxon>Embryophyta</taxon>
        <taxon>Tracheophyta</taxon>
        <taxon>Spermatophyta</taxon>
        <taxon>Magnoliopsida</taxon>
        <taxon>eudicotyledons</taxon>
        <taxon>Gunneridae</taxon>
        <taxon>Pentapetalae</taxon>
        <taxon>rosids</taxon>
        <taxon>malvids</taxon>
        <taxon>Malvales</taxon>
        <taxon>Dipterocarpaceae</taxon>
        <taxon>Rubroshorea</taxon>
    </lineage>
</organism>
<dbReference type="AlphaFoldDB" id="A0AAV5HIQ0"/>
<gene>
    <name evidence="1" type="ORF">SLEP1_g411</name>
</gene>
<accession>A0AAV5HIQ0</accession>
<proteinExistence type="predicted"/>
<keyword evidence="2" id="KW-1185">Reference proteome</keyword>
<reference evidence="1 2" key="1">
    <citation type="journal article" date="2021" name="Commun. Biol.">
        <title>The genome of Shorea leprosula (Dipterocarpaceae) highlights the ecological relevance of drought in aseasonal tropical rainforests.</title>
        <authorList>
            <person name="Ng K.K.S."/>
            <person name="Kobayashi M.J."/>
            <person name="Fawcett J.A."/>
            <person name="Hatakeyama M."/>
            <person name="Paape T."/>
            <person name="Ng C.H."/>
            <person name="Ang C.C."/>
            <person name="Tnah L.H."/>
            <person name="Lee C.T."/>
            <person name="Nishiyama T."/>
            <person name="Sese J."/>
            <person name="O'Brien M.J."/>
            <person name="Copetti D."/>
            <person name="Mohd Noor M.I."/>
            <person name="Ong R.C."/>
            <person name="Putra M."/>
            <person name="Sireger I.Z."/>
            <person name="Indrioko S."/>
            <person name="Kosugi Y."/>
            <person name="Izuno A."/>
            <person name="Isagi Y."/>
            <person name="Lee S.L."/>
            <person name="Shimizu K.K."/>
        </authorList>
    </citation>
    <scope>NUCLEOTIDE SEQUENCE [LARGE SCALE GENOMIC DNA]</scope>
    <source>
        <strain evidence="1">214</strain>
    </source>
</reference>
<sequence>MLSCAGFFDCNGSCICWLQFGYAMPQLVFLIPGEDIAAIKHENLSSNCCPQN</sequence>